<sequence length="199" mass="23484">MHLNEKTKILGRRIILVPYEARHVLKYHEWMSNEELRQLTASEELTLDEEYAMQRSWREDDDKLTFIILDAELYSRDQDEIAAMVGDTNLFLHQDPDSDHQVAEAEIMIAEPNARGKGFGREAMLLMLKYAQSESKLKLDKFEVKIDMDNTTSLHLFESFKFVETARVEVFHEVTLERSITPDWISWLDKQVELRIESY</sequence>
<protein>
    <submittedName>
        <fullName evidence="6">Alpha/beta-tubulin-N-acetyltransferase 9</fullName>
    </submittedName>
</protein>
<keyword evidence="5" id="KW-1185">Reference proteome</keyword>
<dbReference type="Proteomes" id="UP001652628">
    <property type="component" value="Chromosome 3"/>
</dbReference>
<dbReference type="PROSITE" id="PS51186">
    <property type="entry name" value="GNAT"/>
    <property type="match status" value="1"/>
</dbReference>
<dbReference type="GO" id="GO:0008080">
    <property type="term" value="F:N-acetyltransferase activity"/>
    <property type="evidence" value="ECO:0007669"/>
    <property type="project" value="InterPro"/>
</dbReference>
<evidence type="ECO:0000256" key="1">
    <source>
        <dbReference type="ARBA" id="ARBA00009342"/>
    </source>
</evidence>
<dbReference type="InterPro" id="IPR016181">
    <property type="entry name" value="Acyl_CoA_acyltransferase"/>
</dbReference>
<evidence type="ECO:0000313" key="6">
    <source>
        <dbReference type="RefSeq" id="XP_016931214.3"/>
    </source>
</evidence>
<feature type="domain" description="N-acetyltransferase" evidence="4">
    <location>
        <begin position="34"/>
        <end position="181"/>
    </location>
</feature>
<keyword evidence="3" id="KW-0012">Acyltransferase</keyword>
<dbReference type="GeneID" id="108010796"/>
<dbReference type="PANTHER" id="PTHR13256">
    <property type="entry name" value="N-ACETYLTRANSFERASE 9"/>
    <property type="match status" value="1"/>
</dbReference>
<accession>A0AB39ZAM4</accession>
<comment type="similarity">
    <text evidence="1">Belongs to the acetyltransferase family. GNAT subfamily.</text>
</comment>
<dbReference type="Pfam" id="PF13302">
    <property type="entry name" value="Acetyltransf_3"/>
    <property type="match status" value="1"/>
</dbReference>
<dbReference type="SUPFAM" id="SSF55729">
    <property type="entry name" value="Acyl-CoA N-acyltransferases (Nat)"/>
    <property type="match status" value="1"/>
</dbReference>
<dbReference type="InterPro" id="IPR000182">
    <property type="entry name" value="GNAT_dom"/>
</dbReference>
<evidence type="ECO:0000256" key="3">
    <source>
        <dbReference type="ARBA" id="ARBA00023315"/>
    </source>
</evidence>
<evidence type="ECO:0000259" key="4">
    <source>
        <dbReference type="PROSITE" id="PS51186"/>
    </source>
</evidence>
<proteinExistence type="inferred from homology"/>
<dbReference type="AlphaFoldDB" id="A0AB39ZAM4"/>
<dbReference type="InterPro" id="IPR039135">
    <property type="entry name" value="NAT9-like"/>
</dbReference>
<name>A0AB39ZAM4_DROSZ</name>
<evidence type="ECO:0000313" key="5">
    <source>
        <dbReference type="Proteomes" id="UP001652628"/>
    </source>
</evidence>
<reference evidence="6" key="1">
    <citation type="submission" date="2025-08" db="UniProtKB">
        <authorList>
            <consortium name="RefSeq"/>
        </authorList>
    </citation>
    <scope>IDENTIFICATION</scope>
</reference>
<keyword evidence="2" id="KW-0808">Transferase</keyword>
<organism evidence="5 6">
    <name type="scientific">Drosophila suzukii</name>
    <name type="common">Spotted-wing drosophila fruit fly</name>
    <dbReference type="NCBI Taxonomy" id="28584"/>
    <lineage>
        <taxon>Eukaryota</taxon>
        <taxon>Metazoa</taxon>
        <taxon>Ecdysozoa</taxon>
        <taxon>Arthropoda</taxon>
        <taxon>Hexapoda</taxon>
        <taxon>Insecta</taxon>
        <taxon>Pterygota</taxon>
        <taxon>Neoptera</taxon>
        <taxon>Endopterygota</taxon>
        <taxon>Diptera</taxon>
        <taxon>Brachycera</taxon>
        <taxon>Muscomorpha</taxon>
        <taxon>Ephydroidea</taxon>
        <taxon>Drosophilidae</taxon>
        <taxon>Drosophila</taxon>
        <taxon>Sophophora</taxon>
    </lineage>
</organism>
<dbReference type="PANTHER" id="PTHR13256:SF16">
    <property type="entry name" value="ALPHA_BETA-TUBULIN-N-ACETYLTRANSFERASE 9"/>
    <property type="match status" value="1"/>
</dbReference>
<dbReference type="RefSeq" id="XP_016931214.3">
    <property type="nucleotide sequence ID" value="XM_017075725.4"/>
</dbReference>
<dbReference type="Gene3D" id="3.40.630.30">
    <property type="match status" value="1"/>
</dbReference>
<gene>
    <name evidence="6" type="primary">Mnat9</name>
</gene>
<evidence type="ECO:0000256" key="2">
    <source>
        <dbReference type="ARBA" id="ARBA00022679"/>
    </source>
</evidence>